<protein>
    <submittedName>
        <fullName evidence="4">Phycocyanobilin lyase alpha subunit</fullName>
    </submittedName>
</protein>
<dbReference type="GO" id="GO:0016491">
    <property type="term" value="F:oxidoreductase activity"/>
    <property type="evidence" value="ECO:0000318"/>
    <property type="project" value="GO_Central"/>
</dbReference>
<dbReference type="InParanoid" id="Q7NL58"/>
<dbReference type="Pfam" id="PF03130">
    <property type="entry name" value="HEAT_PBS"/>
    <property type="match status" value="1"/>
</dbReference>
<reference evidence="4 5" key="1">
    <citation type="journal article" date="2003" name="DNA Res.">
        <title>Complete genome structure of Gloeobacter violaceus PCC 7421, a cyanobacterium that lacks thylakoids.</title>
        <authorList>
            <person name="Nakamura Y."/>
            <person name="Kaneko T."/>
            <person name="Sato S."/>
            <person name="Mimuro M."/>
            <person name="Miyashita H."/>
            <person name="Tsuchiya T."/>
            <person name="Sasamoto S."/>
            <person name="Watanabe A."/>
            <person name="Kawashima K."/>
            <person name="Kishida Y."/>
            <person name="Kiyokawa C."/>
            <person name="Kohara M."/>
            <person name="Matsumoto M."/>
            <person name="Matsuno A."/>
            <person name="Nakazaki N."/>
            <person name="Shimpo S."/>
            <person name="Takeuchi C."/>
            <person name="Yamada M."/>
            <person name="Tabata S."/>
        </authorList>
    </citation>
    <scope>NUCLEOTIDE SEQUENCE [LARGE SCALE GENOMIC DNA]</scope>
    <source>
        <strain evidence="5">ATCC 29082 / PCC 7421</strain>
    </source>
</reference>
<evidence type="ECO:0000256" key="1">
    <source>
        <dbReference type="ARBA" id="ARBA00022549"/>
    </source>
</evidence>
<dbReference type="Proteomes" id="UP000000557">
    <property type="component" value="Chromosome"/>
</dbReference>
<dbReference type="HOGENOM" id="CLU_1010860_0_0_3"/>
<dbReference type="PROSITE" id="PS50077">
    <property type="entry name" value="HEAT_REPEAT"/>
    <property type="match status" value="1"/>
</dbReference>
<dbReference type="InterPro" id="IPR016024">
    <property type="entry name" value="ARM-type_fold"/>
</dbReference>
<dbReference type="STRING" id="251221.gene:10758749"/>
<dbReference type="PhylomeDB" id="Q7NL58"/>
<evidence type="ECO:0000256" key="3">
    <source>
        <dbReference type="ARBA" id="ARBA00045876"/>
    </source>
</evidence>
<keyword evidence="1" id="KW-0042">Antenna complex</keyword>
<dbReference type="GO" id="GO:0030089">
    <property type="term" value="C:phycobilisome"/>
    <property type="evidence" value="ECO:0007669"/>
    <property type="project" value="UniProtKB-KW"/>
</dbReference>
<proteinExistence type="predicted"/>
<dbReference type="SUPFAM" id="SSF48371">
    <property type="entry name" value="ARM repeat"/>
    <property type="match status" value="1"/>
</dbReference>
<comment type="function">
    <text evidence="3">Catalyzes the hydroxylation of the N(6)-(4-aminobutyl)-L-lysine intermediate produced by deoxyhypusine synthase/DHPS on a critical lysine of the eukaryotic translation initiation factor 5A/eIF-5A. This is the second step of the post-translational modification of that lysine into an unusual amino acid residue named hypusine. Hypusination is unique to mature eIF-5A factor and is essential for its function.</text>
</comment>
<keyword evidence="4" id="KW-0456">Lyase</keyword>
<dbReference type="Gene3D" id="1.25.10.10">
    <property type="entry name" value="Leucine-rich Repeat Variant"/>
    <property type="match status" value="3"/>
</dbReference>
<name>Q7NL58_GLOVI</name>
<keyword evidence="2" id="KW-0605">Phycobilisome</keyword>
<sequence length="247" mass="26687">MTLITPDTSLTVEEAVEQLRGEDLSQRYYAAWYLGYLEDPRAVEALVAALADESDRTEMGGYPLRRKAAESLGRIGEARAVPSLVEILGCEDYYVREAAAWSLARIGDALAVEPLVALLGQGGSQPYEAIIEALGDLRVHRAVPLIQPFLQERSERIRYAAARSLFQLTGEVALIDILLGGLASADSHIRRAALFDLADTGYLPAAVKIVHADVTATLKLLALKQLADVQTTDAAAADVLPFIDSIL</sequence>
<dbReference type="InterPro" id="IPR011989">
    <property type="entry name" value="ARM-like"/>
</dbReference>
<organism evidence="4 5">
    <name type="scientific">Gloeobacter violaceus (strain ATCC 29082 / PCC 7421)</name>
    <dbReference type="NCBI Taxonomy" id="251221"/>
    <lineage>
        <taxon>Bacteria</taxon>
        <taxon>Bacillati</taxon>
        <taxon>Cyanobacteriota</taxon>
        <taxon>Cyanophyceae</taxon>
        <taxon>Gloeobacterales</taxon>
        <taxon>Gloeobacteraceae</taxon>
        <taxon>Gloeobacter</taxon>
    </lineage>
</organism>
<dbReference type="AlphaFoldDB" id="Q7NL58"/>
<dbReference type="InterPro" id="IPR021133">
    <property type="entry name" value="HEAT_type_2"/>
</dbReference>
<dbReference type="PATRIC" id="fig|251221.4.peg.1290"/>
<dbReference type="Pfam" id="PF13646">
    <property type="entry name" value="HEAT_2"/>
    <property type="match status" value="2"/>
</dbReference>
<dbReference type="KEGG" id="gvi:glr1268"/>
<dbReference type="EMBL" id="BA000045">
    <property type="protein sequence ID" value="BAC89209.1"/>
    <property type="molecule type" value="Genomic_DNA"/>
</dbReference>
<dbReference type="RefSeq" id="WP_011141268.1">
    <property type="nucleotide sequence ID" value="NC_005125.1"/>
</dbReference>
<dbReference type="InterPro" id="IPR004155">
    <property type="entry name" value="PBS_lyase_HEAT"/>
</dbReference>
<dbReference type="EnsemblBacteria" id="BAC89209">
    <property type="protein sequence ID" value="BAC89209"/>
    <property type="gene ID" value="BAC89209"/>
</dbReference>
<dbReference type="SMART" id="SM00567">
    <property type="entry name" value="EZ_HEAT"/>
    <property type="match status" value="5"/>
</dbReference>
<reference evidence="4 5" key="2">
    <citation type="journal article" date="2003" name="DNA Res.">
        <title>Complete genome structure of Gloeobacter violaceus PCC 7421, a cyanobacterium that lacks thylakoids (supplement).</title>
        <authorList>
            <person name="Nakamura Y."/>
            <person name="Kaneko T."/>
            <person name="Sato S."/>
            <person name="Mimuro M."/>
            <person name="Miyashita H."/>
            <person name="Tsuchiya T."/>
            <person name="Sasamoto S."/>
            <person name="Watanabe A."/>
            <person name="Kawashima K."/>
            <person name="Kishida Y."/>
            <person name="Kiyokawa C."/>
            <person name="Kohara M."/>
            <person name="Matsumoto M."/>
            <person name="Matsuno A."/>
            <person name="Nakazaki N."/>
            <person name="Shimpo S."/>
            <person name="Takeuchi C."/>
            <person name="Yamada M."/>
            <person name="Tabata S."/>
        </authorList>
    </citation>
    <scope>NUCLEOTIDE SEQUENCE [LARGE SCALE GENOMIC DNA]</scope>
    <source>
        <strain evidence="5">ATCC 29082 / PCC 7421</strain>
    </source>
</reference>
<gene>
    <name evidence="4" type="primary">cpcE</name>
</gene>
<accession>Q7NL58</accession>
<dbReference type="OrthoDB" id="454552at2"/>
<dbReference type="GO" id="GO:0016829">
    <property type="term" value="F:lyase activity"/>
    <property type="evidence" value="ECO:0007669"/>
    <property type="project" value="UniProtKB-KW"/>
</dbReference>
<keyword evidence="5" id="KW-1185">Reference proteome</keyword>
<dbReference type="PANTHER" id="PTHR12697:SF5">
    <property type="entry name" value="DEOXYHYPUSINE HYDROXYLASE"/>
    <property type="match status" value="1"/>
</dbReference>
<evidence type="ECO:0000256" key="2">
    <source>
        <dbReference type="ARBA" id="ARBA00022738"/>
    </source>
</evidence>
<evidence type="ECO:0000313" key="4">
    <source>
        <dbReference type="EMBL" id="BAC89209.1"/>
    </source>
</evidence>
<dbReference type="eggNOG" id="COG1413">
    <property type="taxonomic scope" value="Bacteria"/>
</dbReference>
<dbReference type="PANTHER" id="PTHR12697">
    <property type="entry name" value="PBS LYASE HEAT-LIKE PROTEIN"/>
    <property type="match status" value="1"/>
</dbReference>
<evidence type="ECO:0000313" key="5">
    <source>
        <dbReference type="Proteomes" id="UP000000557"/>
    </source>
</evidence>